<dbReference type="InterPro" id="IPR027417">
    <property type="entry name" value="P-loop_NTPase"/>
</dbReference>
<protein>
    <submittedName>
        <fullName evidence="11">Peptide/nickel transport system ATP-binding protein</fullName>
    </submittedName>
</protein>
<keyword evidence="12" id="KW-1185">Reference proteome</keyword>
<evidence type="ECO:0000256" key="3">
    <source>
        <dbReference type="ARBA" id="ARBA00022448"/>
    </source>
</evidence>
<keyword evidence="3" id="KW-0813">Transport</keyword>
<evidence type="ECO:0000256" key="6">
    <source>
        <dbReference type="ARBA" id="ARBA00022741"/>
    </source>
</evidence>
<dbReference type="SUPFAM" id="SSF52540">
    <property type="entry name" value="P-loop containing nucleoside triphosphate hydrolases"/>
    <property type="match status" value="1"/>
</dbReference>
<dbReference type="InterPro" id="IPR003593">
    <property type="entry name" value="AAA+_ATPase"/>
</dbReference>
<dbReference type="Gene3D" id="3.40.50.300">
    <property type="entry name" value="P-loop containing nucleotide triphosphate hydrolases"/>
    <property type="match status" value="1"/>
</dbReference>
<dbReference type="Pfam" id="PF00005">
    <property type="entry name" value="ABC_tran"/>
    <property type="match status" value="1"/>
</dbReference>
<name>A0ABU0GZY4_9BACL</name>
<keyword evidence="9" id="KW-0472">Membrane</keyword>
<evidence type="ECO:0000256" key="7">
    <source>
        <dbReference type="ARBA" id="ARBA00022840"/>
    </source>
</evidence>
<dbReference type="EMBL" id="JAUSWB010000017">
    <property type="protein sequence ID" value="MDQ0430924.1"/>
    <property type="molecule type" value="Genomic_DNA"/>
</dbReference>
<sequence length="355" mass="39320">MSIQGTEDIILEVKNLQTIFKTDTGDVRAVDGVSFKLPKGKTIGIVGESGSGKSITSLSILQLLASNGKITNGEVFYKGDDLLKLTENQMRKLRGNEISMIFQEPMTSLNPVYTVGQQISEALMLHQNMSKKDAFIRSVELLQLVGIPSPDKRVKNYPFELSGGMRQRVMIAMSLACDPEILVADEPTTALDVTIQAQILELIKELQDRLGMSVIFITHDLGVVAETCDYVAVMYAGQVVEYSDIRTLFHQPKLPYTIGLLKSLPRHDIEQDKLEPIKGNVPSPHEMPVGCRFSPRCPAATDLCRTKMPQLETDENGNQVRCWIYTDEWTGEAEVDIYGETRIAKSGGAKTVLPD</sequence>
<dbReference type="SMART" id="SM00382">
    <property type="entry name" value="AAA"/>
    <property type="match status" value="1"/>
</dbReference>
<evidence type="ECO:0000256" key="1">
    <source>
        <dbReference type="ARBA" id="ARBA00004202"/>
    </source>
</evidence>
<keyword evidence="8" id="KW-1278">Translocase</keyword>
<keyword evidence="4" id="KW-1003">Cell membrane</keyword>
<comment type="subcellular location">
    <subcellularLocation>
        <location evidence="1">Cell membrane</location>
        <topology evidence="1">Peripheral membrane protein</topology>
    </subcellularLocation>
</comment>
<dbReference type="RefSeq" id="WP_308788768.1">
    <property type="nucleotide sequence ID" value="NZ_JAUSWB010000017.1"/>
</dbReference>
<dbReference type="InterPro" id="IPR013563">
    <property type="entry name" value="Oligopep_ABC_C"/>
</dbReference>
<evidence type="ECO:0000259" key="10">
    <source>
        <dbReference type="PROSITE" id="PS50893"/>
    </source>
</evidence>
<keyword evidence="6" id="KW-0547">Nucleotide-binding</keyword>
<dbReference type="PANTHER" id="PTHR43297">
    <property type="entry name" value="OLIGOPEPTIDE TRANSPORT ATP-BINDING PROTEIN APPD"/>
    <property type="match status" value="1"/>
</dbReference>
<comment type="caution">
    <text evidence="11">The sequence shown here is derived from an EMBL/GenBank/DDBJ whole genome shotgun (WGS) entry which is preliminary data.</text>
</comment>
<feature type="domain" description="ABC transporter" evidence="10">
    <location>
        <begin position="14"/>
        <end position="261"/>
    </location>
</feature>
<gene>
    <name evidence="11" type="ORF">QOZ98_003815</name>
</gene>
<keyword evidence="5" id="KW-0997">Cell inner membrane</keyword>
<evidence type="ECO:0000313" key="12">
    <source>
        <dbReference type="Proteomes" id="UP001241988"/>
    </source>
</evidence>
<dbReference type="PANTHER" id="PTHR43297:SF14">
    <property type="entry name" value="ATPASE AAA-TYPE CORE DOMAIN-CONTAINING PROTEIN"/>
    <property type="match status" value="1"/>
</dbReference>
<dbReference type="Proteomes" id="UP001241988">
    <property type="component" value="Unassembled WGS sequence"/>
</dbReference>
<comment type="similarity">
    <text evidence="2">Belongs to the ABC transporter superfamily.</text>
</comment>
<evidence type="ECO:0000256" key="9">
    <source>
        <dbReference type="ARBA" id="ARBA00023136"/>
    </source>
</evidence>
<evidence type="ECO:0000256" key="4">
    <source>
        <dbReference type="ARBA" id="ARBA00022475"/>
    </source>
</evidence>
<dbReference type="NCBIfam" id="TIGR01727">
    <property type="entry name" value="oligo_HPY"/>
    <property type="match status" value="1"/>
</dbReference>
<dbReference type="GO" id="GO:0005524">
    <property type="term" value="F:ATP binding"/>
    <property type="evidence" value="ECO:0007669"/>
    <property type="project" value="UniProtKB-KW"/>
</dbReference>
<dbReference type="PROSITE" id="PS50893">
    <property type="entry name" value="ABC_TRANSPORTER_2"/>
    <property type="match status" value="1"/>
</dbReference>
<evidence type="ECO:0000313" key="11">
    <source>
        <dbReference type="EMBL" id="MDQ0430924.1"/>
    </source>
</evidence>
<organism evidence="11 12">
    <name type="scientific">Planomicrobium stackebrandtii</name>
    <dbReference type="NCBI Taxonomy" id="253160"/>
    <lineage>
        <taxon>Bacteria</taxon>
        <taxon>Bacillati</taxon>
        <taxon>Bacillota</taxon>
        <taxon>Bacilli</taxon>
        <taxon>Bacillales</taxon>
        <taxon>Caryophanaceae</taxon>
        <taxon>Planomicrobium</taxon>
    </lineage>
</organism>
<reference evidence="11 12" key="1">
    <citation type="submission" date="2023-07" db="EMBL/GenBank/DDBJ databases">
        <title>Genomic Encyclopedia of Type Strains, Phase IV (KMG-IV): sequencing the most valuable type-strain genomes for metagenomic binning, comparative biology and taxonomic classification.</title>
        <authorList>
            <person name="Goeker M."/>
        </authorList>
    </citation>
    <scope>NUCLEOTIDE SEQUENCE [LARGE SCALE GENOMIC DNA]</scope>
    <source>
        <strain evidence="11 12">DSM 16419</strain>
    </source>
</reference>
<dbReference type="PROSITE" id="PS00211">
    <property type="entry name" value="ABC_TRANSPORTER_1"/>
    <property type="match status" value="1"/>
</dbReference>
<evidence type="ECO:0000256" key="8">
    <source>
        <dbReference type="ARBA" id="ARBA00022967"/>
    </source>
</evidence>
<evidence type="ECO:0000256" key="2">
    <source>
        <dbReference type="ARBA" id="ARBA00005417"/>
    </source>
</evidence>
<dbReference type="InterPro" id="IPR003439">
    <property type="entry name" value="ABC_transporter-like_ATP-bd"/>
</dbReference>
<evidence type="ECO:0000256" key="5">
    <source>
        <dbReference type="ARBA" id="ARBA00022519"/>
    </source>
</evidence>
<dbReference type="InterPro" id="IPR017871">
    <property type="entry name" value="ABC_transporter-like_CS"/>
</dbReference>
<accession>A0ABU0GZY4</accession>
<dbReference type="Pfam" id="PF08352">
    <property type="entry name" value="oligo_HPY"/>
    <property type="match status" value="1"/>
</dbReference>
<keyword evidence="7 11" id="KW-0067">ATP-binding</keyword>
<proteinExistence type="inferred from homology"/>
<dbReference type="InterPro" id="IPR050388">
    <property type="entry name" value="ABC_Ni/Peptide_Import"/>
</dbReference>
<dbReference type="CDD" id="cd03257">
    <property type="entry name" value="ABC_NikE_OppD_transporters"/>
    <property type="match status" value="1"/>
</dbReference>